<feature type="transmembrane region" description="Helical" evidence="1">
    <location>
        <begin position="90"/>
        <end position="109"/>
    </location>
</feature>
<organism evidence="2 3">
    <name type="scientific">Lentinula lateritia</name>
    <dbReference type="NCBI Taxonomy" id="40482"/>
    <lineage>
        <taxon>Eukaryota</taxon>
        <taxon>Fungi</taxon>
        <taxon>Dikarya</taxon>
        <taxon>Basidiomycota</taxon>
        <taxon>Agaricomycotina</taxon>
        <taxon>Agaricomycetes</taxon>
        <taxon>Agaricomycetidae</taxon>
        <taxon>Agaricales</taxon>
        <taxon>Marasmiineae</taxon>
        <taxon>Omphalotaceae</taxon>
        <taxon>Lentinula</taxon>
    </lineage>
</organism>
<reference evidence="2" key="1">
    <citation type="submission" date="2022-08" db="EMBL/GenBank/DDBJ databases">
        <title>A Global Phylogenomic Analysis of the Shiitake Genus Lentinula.</title>
        <authorList>
            <consortium name="DOE Joint Genome Institute"/>
            <person name="Sierra-Patev S."/>
            <person name="Min B."/>
            <person name="Naranjo-Ortiz M."/>
            <person name="Looney B."/>
            <person name="Konkel Z."/>
            <person name="Slot J.C."/>
            <person name="Sakamoto Y."/>
            <person name="Steenwyk J.L."/>
            <person name="Rokas A."/>
            <person name="Carro J."/>
            <person name="Camarero S."/>
            <person name="Ferreira P."/>
            <person name="Molpeceres G."/>
            <person name="Ruiz-Duenas F.J."/>
            <person name="Serrano A."/>
            <person name="Henrissat B."/>
            <person name="Drula E."/>
            <person name="Hughes K.W."/>
            <person name="Mata J.L."/>
            <person name="Ishikawa N.K."/>
            <person name="Vargas-Isla R."/>
            <person name="Ushijima S."/>
            <person name="Smith C.A."/>
            <person name="Ahrendt S."/>
            <person name="Andreopoulos W."/>
            <person name="He G."/>
            <person name="Labutti K."/>
            <person name="Lipzen A."/>
            <person name="Ng V."/>
            <person name="Riley R."/>
            <person name="Sandor L."/>
            <person name="Barry K."/>
            <person name="Martinez A.T."/>
            <person name="Xiao Y."/>
            <person name="Gibbons J.G."/>
            <person name="Terashima K."/>
            <person name="Grigoriev I.V."/>
            <person name="Hibbett D.S."/>
        </authorList>
    </citation>
    <scope>NUCLEOTIDE SEQUENCE</scope>
    <source>
        <strain evidence="2">RHP3577 ss4</strain>
    </source>
</reference>
<comment type="caution">
    <text evidence="2">The sequence shown here is derived from an EMBL/GenBank/DDBJ whole genome shotgun (WGS) entry which is preliminary data.</text>
</comment>
<evidence type="ECO:0000313" key="3">
    <source>
        <dbReference type="Proteomes" id="UP001150217"/>
    </source>
</evidence>
<protein>
    <submittedName>
        <fullName evidence="2">Uncharacterized protein</fullName>
    </submittedName>
</protein>
<accession>A0ABQ8VEI5</accession>
<sequence length="261" mass="28584">MLFSHLIDFSLLVKDKFILNKSASWNSQSLHIPRLGSLEYTLPLPHDFPTSPAIQIPHYTGFLRNSIASLAHLLFSMSFHRSRISSSSKLSFLFVFGLVCAAFAAAMPLSSVRSDEPVAIFIPSPNVDATTISERDLETVQVKVTYTADPACKEQLPQAPVSAKLQRALDVVALKGLGFIVSITESEGEPHRKNNVVDFVMVVKSKTVTSYKGQIGVTASIGHGLNSETLTTFRLERQEGESKGTVIILEPTTIHVIHPIN</sequence>
<dbReference type="EMBL" id="JANVFT010000051">
    <property type="protein sequence ID" value="KAJ4485174.1"/>
    <property type="molecule type" value="Genomic_DNA"/>
</dbReference>
<evidence type="ECO:0000256" key="1">
    <source>
        <dbReference type="SAM" id="Phobius"/>
    </source>
</evidence>
<keyword evidence="1" id="KW-1133">Transmembrane helix</keyword>
<gene>
    <name evidence="2" type="ORF">C8R41DRAFT_838943</name>
</gene>
<proteinExistence type="predicted"/>
<keyword evidence="3" id="KW-1185">Reference proteome</keyword>
<name>A0ABQ8VEI5_9AGAR</name>
<keyword evidence="1" id="KW-0472">Membrane</keyword>
<dbReference type="Proteomes" id="UP001150217">
    <property type="component" value="Unassembled WGS sequence"/>
</dbReference>
<keyword evidence="1" id="KW-0812">Transmembrane</keyword>
<evidence type="ECO:0000313" key="2">
    <source>
        <dbReference type="EMBL" id="KAJ4485174.1"/>
    </source>
</evidence>